<reference evidence="2 3" key="1">
    <citation type="submission" date="2024-03" db="EMBL/GenBank/DDBJ databases">
        <title>Isolation and characterization of a phage collection against Pseudomonas putida.</title>
        <authorList>
            <person name="Brauer A."/>
            <person name="Rosendahl S."/>
            <person name="Kangsep A."/>
            <person name="Rikberg R."/>
            <person name="Lewanczyk A.C."/>
            <person name="Horak R."/>
            <person name="Tamman H."/>
        </authorList>
    </citation>
    <scope>NUCLEOTIDE SEQUENCE [LARGE SCALE GENOMIC DNA]</scope>
</reference>
<name>A0AAX4MXL8_9CAUD</name>
<accession>A0AAX4MXL8</accession>
<evidence type="ECO:0000313" key="2">
    <source>
        <dbReference type="EMBL" id="WYV99164.1"/>
    </source>
</evidence>
<protein>
    <submittedName>
        <fullName evidence="2">Uncharacterized protein</fullName>
    </submittedName>
</protein>
<keyword evidence="1" id="KW-1133">Transmembrane helix</keyword>
<organism evidence="2 3">
    <name type="scientific">Pseudomonas phage vB_PpuM-Amme-3</name>
    <dbReference type="NCBI Taxonomy" id="3132617"/>
    <lineage>
        <taxon>Viruses</taxon>
        <taxon>Duplodnaviria</taxon>
        <taxon>Heunggongvirae</taxon>
        <taxon>Uroviricota</taxon>
        <taxon>Caudoviricetes</taxon>
        <taxon>Vandenendeviridae</taxon>
        <taxon>Gorskivirinae</taxon>
        <taxon>Tartuvirus</taxon>
        <taxon>Tartuvirus amme3</taxon>
    </lineage>
</organism>
<evidence type="ECO:0000256" key="1">
    <source>
        <dbReference type="SAM" id="Phobius"/>
    </source>
</evidence>
<keyword evidence="1" id="KW-0472">Membrane</keyword>
<keyword evidence="1" id="KW-0812">Transmembrane</keyword>
<gene>
    <name evidence="2" type="ORF">Amme3_00172</name>
</gene>
<proteinExistence type="predicted"/>
<dbReference type="Proteomes" id="UP001438490">
    <property type="component" value="Segment"/>
</dbReference>
<dbReference type="EMBL" id="PP496413">
    <property type="protein sequence ID" value="WYV99164.1"/>
    <property type="molecule type" value="Genomic_DNA"/>
</dbReference>
<dbReference type="InterPro" id="IPR055762">
    <property type="entry name" value="DUF7338"/>
</dbReference>
<keyword evidence="3" id="KW-1185">Reference proteome</keyword>
<dbReference type="Pfam" id="PF24027">
    <property type="entry name" value="DUF7338"/>
    <property type="match status" value="1"/>
</dbReference>
<sequence length="188" mass="21847">MVYLKWLALFVIDIVLTIFTVLPAAIIVPLFTRAQQWGKAEYTWGWIWGTYDNPPQGDEGYYSKRAPFLNEMTGVKGYINRVMWMLRNPLYGLAKRMSLPYNSNYHYVQTGKMDISDKYKIPGSYFVKVFDKQGGKLVGFEYYLIKPYSETRNIRCRIGWKIATDKFAQKGFAQFVGTCNPFDGYGDK</sequence>
<evidence type="ECO:0000313" key="3">
    <source>
        <dbReference type="Proteomes" id="UP001438490"/>
    </source>
</evidence>
<feature type="transmembrane region" description="Helical" evidence="1">
    <location>
        <begin position="6"/>
        <end position="31"/>
    </location>
</feature>